<name>A0A2S2CUG2_9PROT</name>
<dbReference type="AlphaFoldDB" id="A0A2S2CUG2"/>
<feature type="chain" id="PRO_5015372867" evidence="2">
    <location>
        <begin position="24"/>
        <end position="481"/>
    </location>
</feature>
<dbReference type="Pfam" id="PF02321">
    <property type="entry name" value="OEP"/>
    <property type="match status" value="2"/>
</dbReference>
<organism evidence="3 4">
    <name type="scientific">Azospirillum thermophilum</name>
    <dbReference type="NCBI Taxonomy" id="2202148"/>
    <lineage>
        <taxon>Bacteria</taxon>
        <taxon>Pseudomonadati</taxon>
        <taxon>Pseudomonadota</taxon>
        <taxon>Alphaproteobacteria</taxon>
        <taxon>Rhodospirillales</taxon>
        <taxon>Azospirillaceae</taxon>
        <taxon>Azospirillum</taxon>
    </lineage>
</organism>
<sequence>MKRASTAGIVAAALCAAAVAGCAAGPDYRKPDAPVTQRFGEKAPDQQAVSFTAETPDRAWWDMLGDPLLSELVTKAAAGNQKIAAAKARIREARALYDVADGKGGLSVDAGIAGRHAEAGRSVPSSSSITRDKARGLIAAGFDAKWELDLFGANQRGVEAASARYEASVDEARGVLLSVVAEVARNYVELRGAQRRLALVEETMVLQQQALERTKAKFRSGLALEYDVATVESPLQRNRAAVPAIRAQIQSAAHRISVLTGDNPTALLDRLLKAAPAPAAPDVVPVGLPADLLARRPDLRRTEQELRAATAEVGVATADLYPRVSLTGSLTSRAGRFTDLFLASSGVWGLGAALLVPLFEHGRLEAQVAAAGARADEALANHRQAVLTALEEVESSLVTYAQEQIRRRELERAVEQSRKAFHMARDLHDRGVKDILHVVVAQRTYSENVELLLASEVASMTHLIALYKALGGGWSALDVTG</sequence>
<reference evidence="4" key="1">
    <citation type="submission" date="2018-05" db="EMBL/GenBank/DDBJ databases">
        <title>Azospirillum thermophila sp. nov., a novel isolated from hot spring.</title>
        <authorList>
            <person name="Zhao Z."/>
        </authorList>
    </citation>
    <scope>NUCLEOTIDE SEQUENCE [LARGE SCALE GENOMIC DNA]</scope>
    <source>
        <strain evidence="4">CFH 70021</strain>
    </source>
</reference>
<dbReference type="Proteomes" id="UP000245629">
    <property type="component" value="Chromosome 3"/>
</dbReference>
<keyword evidence="2" id="KW-0812">Transmembrane</keyword>
<dbReference type="GO" id="GO:0005886">
    <property type="term" value="C:plasma membrane"/>
    <property type="evidence" value="ECO:0007669"/>
    <property type="project" value="UniProtKB-SubCell"/>
</dbReference>
<dbReference type="Gene3D" id="2.20.200.10">
    <property type="entry name" value="Outer membrane efflux proteins (OEP)"/>
    <property type="match status" value="1"/>
</dbReference>
<dbReference type="OrthoDB" id="9783100at2"/>
<protein>
    <submittedName>
        <fullName evidence="3">RND transporter</fullName>
    </submittedName>
</protein>
<gene>
    <name evidence="3" type="ORF">DEW08_18550</name>
</gene>
<comment type="subcellular location">
    <subcellularLocation>
        <location evidence="2">Cell membrane</location>
        <topology evidence="2">Lipid-anchor</topology>
    </subcellularLocation>
</comment>
<dbReference type="EMBL" id="CP029354">
    <property type="protein sequence ID" value="AWK88128.1"/>
    <property type="molecule type" value="Genomic_DNA"/>
</dbReference>
<keyword evidence="2" id="KW-0472">Membrane</keyword>
<dbReference type="GO" id="GO:0015562">
    <property type="term" value="F:efflux transmembrane transporter activity"/>
    <property type="evidence" value="ECO:0007669"/>
    <property type="project" value="InterPro"/>
</dbReference>
<keyword evidence="4" id="KW-1185">Reference proteome</keyword>
<proteinExistence type="inferred from homology"/>
<keyword evidence="2" id="KW-0732">Signal</keyword>
<dbReference type="Gene3D" id="1.20.1600.10">
    <property type="entry name" value="Outer membrane efflux proteins (OEP)"/>
    <property type="match status" value="1"/>
</dbReference>
<dbReference type="PANTHER" id="PTHR30203:SF25">
    <property type="entry name" value="OUTER MEMBRANE PROTEIN-RELATED"/>
    <property type="match status" value="1"/>
</dbReference>
<evidence type="ECO:0000313" key="3">
    <source>
        <dbReference type="EMBL" id="AWK88128.1"/>
    </source>
</evidence>
<dbReference type="InterPro" id="IPR003423">
    <property type="entry name" value="OMP_efflux"/>
</dbReference>
<dbReference type="RefSeq" id="WP_109330072.1">
    <property type="nucleotide sequence ID" value="NZ_CP029354.1"/>
</dbReference>
<evidence type="ECO:0000256" key="1">
    <source>
        <dbReference type="ARBA" id="ARBA00007613"/>
    </source>
</evidence>
<keyword evidence="2" id="KW-0564">Palmitate</keyword>
<comment type="similarity">
    <text evidence="1 2">Belongs to the outer membrane factor (OMF) (TC 1.B.17) family.</text>
</comment>
<evidence type="ECO:0000313" key="4">
    <source>
        <dbReference type="Proteomes" id="UP000245629"/>
    </source>
</evidence>
<evidence type="ECO:0000256" key="2">
    <source>
        <dbReference type="RuleBase" id="RU362097"/>
    </source>
</evidence>
<keyword evidence="2" id="KW-0449">Lipoprotein</keyword>
<keyword evidence="2" id="KW-1134">Transmembrane beta strand</keyword>
<dbReference type="SUPFAM" id="SSF56954">
    <property type="entry name" value="Outer membrane efflux proteins (OEP)"/>
    <property type="match status" value="1"/>
</dbReference>
<dbReference type="NCBIfam" id="TIGR01845">
    <property type="entry name" value="outer_NodT"/>
    <property type="match status" value="1"/>
</dbReference>
<dbReference type="KEGG" id="azz:DEW08_18550"/>
<feature type="signal peptide" evidence="2">
    <location>
        <begin position="1"/>
        <end position="23"/>
    </location>
</feature>
<dbReference type="PROSITE" id="PS51257">
    <property type="entry name" value="PROKAR_LIPOPROTEIN"/>
    <property type="match status" value="1"/>
</dbReference>
<accession>A0A2S2CUG2</accession>
<dbReference type="InterPro" id="IPR010131">
    <property type="entry name" value="MdtP/NodT-like"/>
</dbReference>
<dbReference type="PANTHER" id="PTHR30203">
    <property type="entry name" value="OUTER MEMBRANE CATION EFFLUX PROTEIN"/>
    <property type="match status" value="1"/>
</dbReference>